<keyword evidence="2" id="KW-1133">Transmembrane helix</keyword>
<dbReference type="Pfam" id="PF13727">
    <property type="entry name" value="CoA_binding_3"/>
    <property type="match status" value="1"/>
</dbReference>
<evidence type="ECO:0000313" key="5">
    <source>
        <dbReference type="Proteomes" id="UP000197215"/>
    </source>
</evidence>
<keyword evidence="5" id="KW-1185">Reference proteome</keyword>
<dbReference type="Proteomes" id="UP000197215">
    <property type="component" value="Unassembled WGS sequence"/>
</dbReference>
<dbReference type="AlphaFoldDB" id="A0A212T8J8"/>
<dbReference type="InterPro" id="IPR003869">
    <property type="entry name" value="Polysac_CapD-like"/>
</dbReference>
<feature type="domain" description="Polysaccharide biosynthesis protein CapD-like" evidence="3">
    <location>
        <begin position="295"/>
        <end position="588"/>
    </location>
</feature>
<gene>
    <name evidence="4" type="ORF">SAMN06295916_0614</name>
</gene>
<evidence type="ECO:0000256" key="1">
    <source>
        <dbReference type="ARBA" id="ARBA00007430"/>
    </source>
</evidence>
<name>A0A212T8J8_9BURK</name>
<evidence type="ECO:0000256" key="2">
    <source>
        <dbReference type="SAM" id="Phobius"/>
    </source>
</evidence>
<dbReference type="CDD" id="cd05237">
    <property type="entry name" value="UDP_invert_4-6DH_SDR_e"/>
    <property type="match status" value="1"/>
</dbReference>
<dbReference type="InterPro" id="IPR029063">
    <property type="entry name" value="SAM-dependent_MTases_sf"/>
</dbReference>
<evidence type="ECO:0000313" key="4">
    <source>
        <dbReference type="EMBL" id="SNC62124.1"/>
    </source>
</evidence>
<organism evidence="4 5">
    <name type="scientific">Polynucleobacter victoriensis</name>
    <dbReference type="NCBI Taxonomy" id="2049319"/>
    <lineage>
        <taxon>Bacteria</taxon>
        <taxon>Pseudomonadati</taxon>
        <taxon>Pseudomonadota</taxon>
        <taxon>Betaproteobacteria</taxon>
        <taxon>Burkholderiales</taxon>
        <taxon>Burkholderiaceae</taxon>
        <taxon>Polynucleobacter</taxon>
    </lineage>
</organism>
<dbReference type="EMBL" id="FYEX01000001">
    <property type="protein sequence ID" value="SNC62124.1"/>
    <property type="molecule type" value="Genomic_DNA"/>
</dbReference>
<dbReference type="InterPro" id="IPR036291">
    <property type="entry name" value="NAD(P)-bd_dom_sf"/>
</dbReference>
<dbReference type="Gene3D" id="3.40.50.720">
    <property type="entry name" value="NAD(P)-binding Rossmann-like Domain"/>
    <property type="match status" value="2"/>
</dbReference>
<dbReference type="Pfam" id="PF02719">
    <property type="entry name" value="Polysacc_synt_2"/>
    <property type="match status" value="1"/>
</dbReference>
<dbReference type="PANTHER" id="PTHR43318:SF1">
    <property type="entry name" value="POLYSACCHARIDE BIOSYNTHESIS PROTEIN EPSC-RELATED"/>
    <property type="match status" value="1"/>
</dbReference>
<dbReference type="SUPFAM" id="SSF53335">
    <property type="entry name" value="S-adenosyl-L-methionine-dependent methyltransferases"/>
    <property type="match status" value="1"/>
</dbReference>
<accession>A0A212T8J8</accession>
<dbReference type="SUPFAM" id="SSF51735">
    <property type="entry name" value="NAD(P)-binding Rossmann-fold domains"/>
    <property type="match status" value="1"/>
</dbReference>
<keyword evidence="2" id="KW-0472">Membrane</keyword>
<keyword evidence="2" id="KW-0812">Transmembrane</keyword>
<feature type="transmembrane region" description="Helical" evidence="2">
    <location>
        <begin position="25"/>
        <end position="46"/>
    </location>
</feature>
<dbReference type="InterPro" id="IPR051203">
    <property type="entry name" value="Polysaccharide_Synthase-Rel"/>
</dbReference>
<sequence>MSKKNTPVFLQNLFIELPRPLKKTFVLVVDGLLILLATWLAFSLRLDSWILPKDSQYWAYYLALLFSLPTFIAFRLYKAIFRYAGQFTIIAIAKSSFFYGIALFITLNLFFKPEEIPRSISIIQPILAFLLVSASRFSARFLLGQVYRNIFAYQKRPKVLIYGAGQSGRQAAYSIRAAETMTVIGFIDDNKILQGGMIDGLKVYGANQLLRLKEVAGVTDVLLALPSIRRSRRSEILAELSRHHVHVRSVPNLADFADGTLHLSDLREVDIDDLLGRDVALALDTNDALHEGKVVLVSGAGGSIGSELCRQIILLRPEKLVLLDHSEFNLYAIEQELSDLIKQKDLKINIVPKLASVLDQKNLFDILKLEKVQIIYHAAAYKHVPLVESNIATSINNNVWGTLHLAKIAHELEVEKFILISTDKAVRPTNVMGASKRIAEMILQALADRSSRTCFSMVRFGNVLGSSGSVIPLFRKQIQDGGPITLTDPEVTRYFMTIPEAAQLVLQAARMSQGGEVFILDMGKPVKILDLAKKLIELSGLSLRDEENLHGDIEIQVTGLRPGEKLYEELLIGDNPEPTNHSRIMMAKESYVSWGQLEILLTELNNVLLANDHMIIKKQLSRIVIGYNASV</sequence>
<dbReference type="PANTHER" id="PTHR43318">
    <property type="entry name" value="UDP-N-ACETYLGLUCOSAMINE 4,6-DEHYDRATASE"/>
    <property type="match status" value="1"/>
</dbReference>
<protein>
    <submittedName>
        <fullName evidence="4">NDP-sugar epimerase, includes UDP-GlcNAc-inverting 4,6-dehydratase FlaA1 and capsular polysaccharide biosynthesis protein EpsC</fullName>
    </submittedName>
</protein>
<evidence type="ECO:0000259" key="3">
    <source>
        <dbReference type="Pfam" id="PF02719"/>
    </source>
</evidence>
<proteinExistence type="inferred from homology"/>
<dbReference type="RefSeq" id="WP_243383329.1">
    <property type="nucleotide sequence ID" value="NZ_FYEX01000001.1"/>
</dbReference>
<feature type="transmembrane region" description="Helical" evidence="2">
    <location>
        <begin position="89"/>
        <end position="110"/>
    </location>
</feature>
<reference evidence="4 5" key="1">
    <citation type="submission" date="2017-06" db="EMBL/GenBank/DDBJ databases">
        <authorList>
            <person name="Kim H.J."/>
            <person name="Triplett B.A."/>
        </authorList>
    </citation>
    <scope>NUCLEOTIDE SEQUENCE [LARGE SCALE GENOMIC DNA]</scope>
    <source>
        <strain evidence="4 5">MWH-VicM1</strain>
    </source>
</reference>
<feature type="transmembrane region" description="Helical" evidence="2">
    <location>
        <begin position="58"/>
        <end position="77"/>
    </location>
</feature>
<comment type="similarity">
    <text evidence="1">Belongs to the polysaccharide synthase family.</text>
</comment>